<keyword evidence="1" id="KW-0732">Signal</keyword>
<proteinExistence type="predicted"/>
<comment type="caution">
    <text evidence="2">The sequence shown here is derived from an EMBL/GenBank/DDBJ whole genome shotgun (WGS) entry which is preliminary data.</text>
</comment>
<feature type="non-terminal residue" evidence="2">
    <location>
        <position position="250"/>
    </location>
</feature>
<sequence length="250" mass="27652">MHTFTISCILHVVAPILMGVRVSCCNSAQGDIIARLSVPLDCAKLKSKNINSSRADNLIAKYIHRVFPICVLPKLQNTHTAITIKEHLGNNFGKIFAITPVHTHGSAAATPPAESHCLNAIFSSKKKSPFLNNARSCMMGRIDGCNFRASESSPLLGILLRIFMLALNNTTKMHIAQFLYYQGPIELFLHDNLNLTSASASQLLPVPDGSWIELDLHFTSLFATEEEREALLSKDWKINFNLTDIIEVIP</sequence>
<evidence type="ECO:0000313" key="2">
    <source>
        <dbReference type="EMBL" id="CAL4193197.1"/>
    </source>
</evidence>
<reference evidence="2 3" key="1">
    <citation type="submission" date="2024-05" db="EMBL/GenBank/DDBJ databases">
        <authorList>
            <person name="Wallberg A."/>
        </authorList>
    </citation>
    <scope>NUCLEOTIDE SEQUENCE [LARGE SCALE GENOMIC DNA]</scope>
</reference>
<keyword evidence="3" id="KW-1185">Reference proteome</keyword>
<dbReference type="Proteomes" id="UP001497623">
    <property type="component" value="Unassembled WGS sequence"/>
</dbReference>
<organism evidence="2 3">
    <name type="scientific">Meganyctiphanes norvegica</name>
    <name type="common">Northern krill</name>
    <name type="synonym">Thysanopoda norvegica</name>
    <dbReference type="NCBI Taxonomy" id="48144"/>
    <lineage>
        <taxon>Eukaryota</taxon>
        <taxon>Metazoa</taxon>
        <taxon>Ecdysozoa</taxon>
        <taxon>Arthropoda</taxon>
        <taxon>Crustacea</taxon>
        <taxon>Multicrustacea</taxon>
        <taxon>Malacostraca</taxon>
        <taxon>Eumalacostraca</taxon>
        <taxon>Eucarida</taxon>
        <taxon>Euphausiacea</taxon>
        <taxon>Euphausiidae</taxon>
        <taxon>Meganyctiphanes</taxon>
    </lineage>
</organism>
<accession>A0AAV2SI88</accession>
<feature type="signal peptide" evidence="1">
    <location>
        <begin position="1"/>
        <end position="19"/>
    </location>
</feature>
<name>A0AAV2SI88_MEGNR</name>
<evidence type="ECO:0000313" key="3">
    <source>
        <dbReference type="Proteomes" id="UP001497623"/>
    </source>
</evidence>
<gene>
    <name evidence="2" type="ORF">MNOR_LOCUS36826</name>
</gene>
<protein>
    <submittedName>
        <fullName evidence="2">Uncharacterized protein</fullName>
    </submittedName>
</protein>
<dbReference type="EMBL" id="CAXKWB010069646">
    <property type="protein sequence ID" value="CAL4193197.1"/>
    <property type="molecule type" value="Genomic_DNA"/>
</dbReference>
<feature type="chain" id="PRO_5043528217" evidence="1">
    <location>
        <begin position="20"/>
        <end position="250"/>
    </location>
</feature>
<evidence type="ECO:0000256" key="1">
    <source>
        <dbReference type="SAM" id="SignalP"/>
    </source>
</evidence>
<dbReference type="AlphaFoldDB" id="A0AAV2SI88"/>